<reference evidence="4 5" key="1">
    <citation type="submission" date="2018-07" db="EMBL/GenBank/DDBJ databases">
        <title>Complete genome sequence of a Pseudomonas plecoglossicida strain pathogenic to the marine fish, Larimichthys crocea.</title>
        <authorList>
            <person name="Tao Z."/>
        </authorList>
    </citation>
    <scope>NUCLEOTIDE SEQUENCE [LARGE SCALE GENOMIC DNA]</scope>
    <source>
        <strain evidence="4 5">XSDHY-P</strain>
    </source>
</reference>
<sequence length="449" mass="49518">MERHGQQVASRSITLRHGHVFTPPSRAYLAWQAGEIDEGALNQRESGKFFPHSAGGQPDPFAKDDVVNALPPPDGKIASANQATGALLDQPGDHWTKHEVRSGERLDISWYFSANHVTRRWNYFITRPGWDSAQVLSRDQFEAEPFHTVQIDLQPFWQHGEAMEPVSPTTHEVTLPEREGYHVLLAVWEVANSPNAFYHVVDLQFEAGQGVERPSTPAGLTADEVSDSRVTLSWQPSSGPQPIERYRLIRNGTDTFEVPASATRWHDSTVVADATYHYSIIAIDVEGAASLPATPIVVRTLGEGGVPTAPEHLHSMGQTTDSSSLMWGASTGASPIKHYQIYRDTKLVVRTAGDQTQYTDRGLQPDTAYSYYVEAVDDEGRVSAPSNELLVKTAGESDYPAWQLNQSYTLGGLVSHVGATWRCLQSHTAYAEDWAPGLPTSETLWANHP</sequence>
<dbReference type="SMART" id="SM00060">
    <property type="entry name" value="FN3"/>
    <property type="match status" value="2"/>
</dbReference>
<proteinExistence type="predicted"/>
<dbReference type="SUPFAM" id="SSF51055">
    <property type="entry name" value="Carbohydrate binding domain"/>
    <property type="match status" value="1"/>
</dbReference>
<dbReference type="SUPFAM" id="SSF49265">
    <property type="entry name" value="Fibronectin type III"/>
    <property type="match status" value="1"/>
</dbReference>
<dbReference type="Gene3D" id="2.10.10.20">
    <property type="entry name" value="Carbohydrate-binding module superfamily 5/12"/>
    <property type="match status" value="1"/>
</dbReference>
<evidence type="ECO:0000256" key="1">
    <source>
        <dbReference type="ARBA" id="ARBA00022729"/>
    </source>
</evidence>
<feature type="domain" description="Fibronectin type-III" evidence="3">
    <location>
        <begin position="216"/>
        <end position="303"/>
    </location>
</feature>
<name>A0AAD0QTP5_PSEDL</name>
<evidence type="ECO:0000313" key="5">
    <source>
        <dbReference type="Proteomes" id="UP000256503"/>
    </source>
</evidence>
<dbReference type="Pfam" id="PF03067">
    <property type="entry name" value="LPMO_10"/>
    <property type="match status" value="1"/>
</dbReference>
<dbReference type="InterPro" id="IPR036573">
    <property type="entry name" value="CBM_sf_5/12"/>
</dbReference>
<dbReference type="SMART" id="SM00495">
    <property type="entry name" value="ChtBD3"/>
    <property type="match status" value="1"/>
</dbReference>
<dbReference type="RefSeq" id="WP_016392732.1">
    <property type="nucleotide sequence ID" value="NZ_BSOM01000042.1"/>
</dbReference>
<dbReference type="Pfam" id="PF00041">
    <property type="entry name" value="fn3"/>
    <property type="match status" value="2"/>
</dbReference>
<dbReference type="CDD" id="cd12214">
    <property type="entry name" value="ChiA1_BD"/>
    <property type="match status" value="1"/>
</dbReference>
<gene>
    <name evidence="4" type="ORF">DVB73_06010</name>
</gene>
<dbReference type="Proteomes" id="UP000256503">
    <property type="component" value="Chromosome"/>
</dbReference>
<dbReference type="GO" id="GO:0030246">
    <property type="term" value="F:carbohydrate binding"/>
    <property type="evidence" value="ECO:0007669"/>
    <property type="project" value="InterPro"/>
</dbReference>
<dbReference type="Gene3D" id="2.60.40.10">
    <property type="entry name" value="Immunoglobulins"/>
    <property type="match status" value="2"/>
</dbReference>
<dbReference type="GO" id="GO:0005975">
    <property type="term" value="P:carbohydrate metabolic process"/>
    <property type="evidence" value="ECO:0007669"/>
    <property type="project" value="InterPro"/>
</dbReference>
<dbReference type="InterPro" id="IPR013783">
    <property type="entry name" value="Ig-like_fold"/>
</dbReference>
<organism evidence="4 5">
    <name type="scientific">Pseudomonas plecoglossicida</name>
    <dbReference type="NCBI Taxonomy" id="70775"/>
    <lineage>
        <taxon>Bacteria</taxon>
        <taxon>Pseudomonadati</taxon>
        <taxon>Pseudomonadota</taxon>
        <taxon>Gammaproteobacteria</taxon>
        <taxon>Pseudomonadales</taxon>
        <taxon>Pseudomonadaceae</taxon>
        <taxon>Pseudomonas</taxon>
    </lineage>
</organism>
<keyword evidence="1" id="KW-0732">Signal</keyword>
<dbReference type="GO" id="GO:0005576">
    <property type="term" value="C:extracellular region"/>
    <property type="evidence" value="ECO:0007669"/>
    <property type="project" value="InterPro"/>
</dbReference>
<dbReference type="GO" id="GO:0004553">
    <property type="term" value="F:hydrolase activity, hydrolyzing O-glycosyl compounds"/>
    <property type="evidence" value="ECO:0007669"/>
    <property type="project" value="InterPro"/>
</dbReference>
<dbReference type="InterPro" id="IPR003610">
    <property type="entry name" value="CBM5/12"/>
</dbReference>
<dbReference type="InterPro" id="IPR003961">
    <property type="entry name" value="FN3_dom"/>
</dbReference>
<accession>A0AAD0QTP5</accession>
<dbReference type="PANTHER" id="PTHR34823">
    <property type="entry name" value="GLCNAC-BINDING PROTEIN A"/>
    <property type="match status" value="1"/>
</dbReference>
<dbReference type="AlphaFoldDB" id="A0AAD0QTP5"/>
<dbReference type="GeneID" id="49612968"/>
<dbReference type="InterPro" id="IPR051024">
    <property type="entry name" value="GlcNAc_Chitin_IntDeg"/>
</dbReference>
<dbReference type="InterPro" id="IPR004302">
    <property type="entry name" value="Cellulose/chitin-bd_N"/>
</dbReference>
<dbReference type="PANTHER" id="PTHR34823:SF1">
    <property type="entry name" value="CHITIN-BINDING TYPE-4 DOMAIN-CONTAINING PROTEIN"/>
    <property type="match status" value="1"/>
</dbReference>
<evidence type="ECO:0000256" key="2">
    <source>
        <dbReference type="ARBA" id="ARBA00022801"/>
    </source>
</evidence>
<dbReference type="CDD" id="cd21177">
    <property type="entry name" value="LPMO_AA10"/>
    <property type="match status" value="1"/>
</dbReference>
<evidence type="ECO:0000313" key="4">
    <source>
        <dbReference type="EMBL" id="AXM95390.1"/>
    </source>
</evidence>
<evidence type="ECO:0000259" key="3">
    <source>
        <dbReference type="PROSITE" id="PS50853"/>
    </source>
</evidence>
<dbReference type="InterPro" id="IPR014756">
    <property type="entry name" value="Ig_E-set"/>
</dbReference>
<dbReference type="EMBL" id="CP031146">
    <property type="protein sequence ID" value="AXM95390.1"/>
    <property type="molecule type" value="Genomic_DNA"/>
</dbReference>
<feature type="domain" description="Fibronectin type-III" evidence="3">
    <location>
        <begin position="309"/>
        <end position="396"/>
    </location>
</feature>
<dbReference type="PROSITE" id="PS50853">
    <property type="entry name" value="FN3"/>
    <property type="match status" value="2"/>
</dbReference>
<protein>
    <recommendedName>
        <fullName evidence="3">Fibronectin type-III domain-containing protein</fullName>
    </recommendedName>
</protein>
<dbReference type="InterPro" id="IPR036116">
    <property type="entry name" value="FN3_sf"/>
</dbReference>
<dbReference type="Pfam" id="PF02839">
    <property type="entry name" value="CBM_5_12"/>
    <property type="match status" value="1"/>
</dbReference>
<dbReference type="SUPFAM" id="SSF81296">
    <property type="entry name" value="E set domains"/>
    <property type="match status" value="1"/>
</dbReference>
<dbReference type="CDD" id="cd00063">
    <property type="entry name" value="FN3"/>
    <property type="match status" value="2"/>
</dbReference>
<keyword evidence="2" id="KW-0378">Hydrolase</keyword>
<dbReference type="Gene3D" id="2.70.50.50">
    <property type="entry name" value="chitin-binding protein cbp21"/>
    <property type="match status" value="1"/>
</dbReference>